<dbReference type="EMBL" id="MU839834">
    <property type="protein sequence ID" value="KAK1755049.1"/>
    <property type="molecule type" value="Genomic_DNA"/>
</dbReference>
<proteinExistence type="predicted"/>
<sequence>MTMRRRAGRDWLETGQLRRVRFLYEDARGRPDIKRNSSSTSRVLEAMVLWQKWSAVDGFEFVQANSCSSHSPPAAEWKVQRHVLAFPLVSGALAQRRAAAWEPCSWDAPLEIHSGCTRRCTLSQLRKRIVCSQGGAGSCLLVSQLGCIPPALSIFPHVFPTSGSSTSQGRSRSRRLRGGRCLQPRHCPRHHPASKLEGSTAECGASSAIQYCACADHEQSRTKGLQASSIKYSRVYTT</sequence>
<name>A0AAJ0BB61_9PEZI</name>
<dbReference type="Proteomes" id="UP001239445">
    <property type="component" value="Unassembled WGS sequence"/>
</dbReference>
<evidence type="ECO:0000313" key="1">
    <source>
        <dbReference type="EMBL" id="KAK1755049.1"/>
    </source>
</evidence>
<protein>
    <submittedName>
        <fullName evidence="1">Uncharacterized protein</fullName>
    </submittedName>
</protein>
<gene>
    <name evidence="1" type="ORF">QBC47DRAFT_207923</name>
</gene>
<dbReference type="AlphaFoldDB" id="A0AAJ0BB61"/>
<keyword evidence="2" id="KW-1185">Reference proteome</keyword>
<evidence type="ECO:0000313" key="2">
    <source>
        <dbReference type="Proteomes" id="UP001239445"/>
    </source>
</evidence>
<reference evidence="1" key="1">
    <citation type="submission" date="2023-06" db="EMBL/GenBank/DDBJ databases">
        <title>Genome-scale phylogeny and comparative genomics of the fungal order Sordariales.</title>
        <authorList>
            <consortium name="Lawrence Berkeley National Laboratory"/>
            <person name="Hensen N."/>
            <person name="Bonometti L."/>
            <person name="Westerberg I."/>
            <person name="Brannstrom I.O."/>
            <person name="Guillou S."/>
            <person name="Cros-Aarteil S."/>
            <person name="Calhoun S."/>
            <person name="Haridas S."/>
            <person name="Kuo A."/>
            <person name="Mondo S."/>
            <person name="Pangilinan J."/>
            <person name="Riley R."/>
            <person name="Labutti K."/>
            <person name="Andreopoulos B."/>
            <person name="Lipzen A."/>
            <person name="Chen C."/>
            <person name="Yanf M."/>
            <person name="Daum C."/>
            <person name="Ng V."/>
            <person name="Clum A."/>
            <person name="Steindorff A."/>
            <person name="Ohm R."/>
            <person name="Martin F."/>
            <person name="Silar P."/>
            <person name="Natvig D."/>
            <person name="Lalanne C."/>
            <person name="Gautier V."/>
            <person name="Ament-Velasquez S.L."/>
            <person name="Kruys A."/>
            <person name="Hutchinson M.I."/>
            <person name="Powell A.J."/>
            <person name="Barry K."/>
            <person name="Miller A.N."/>
            <person name="Grigoriev I.V."/>
            <person name="Debuchy R."/>
            <person name="Gladieux P."/>
            <person name="Thoren M.H."/>
            <person name="Johannesson H."/>
        </authorList>
    </citation>
    <scope>NUCLEOTIDE SEQUENCE</scope>
    <source>
        <strain evidence="1">PSN4</strain>
    </source>
</reference>
<comment type="caution">
    <text evidence="1">The sequence shown here is derived from an EMBL/GenBank/DDBJ whole genome shotgun (WGS) entry which is preliminary data.</text>
</comment>
<organism evidence="1 2">
    <name type="scientific">Echria macrotheca</name>
    <dbReference type="NCBI Taxonomy" id="438768"/>
    <lineage>
        <taxon>Eukaryota</taxon>
        <taxon>Fungi</taxon>
        <taxon>Dikarya</taxon>
        <taxon>Ascomycota</taxon>
        <taxon>Pezizomycotina</taxon>
        <taxon>Sordariomycetes</taxon>
        <taxon>Sordariomycetidae</taxon>
        <taxon>Sordariales</taxon>
        <taxon>Schizotheciaceae</taxon>
        <taxon>Echria</taxon>
    </lineage>
</organism>
<accession>A0AAJ0BB61</accession>